<feature type="domain" description="D-isomer specific 2-hydroxyacid dehydrogenase NAD-binding" evidence="3">
    <location>
        <begin position="114"/>
        <end position="289"/>
    </location>
</feature>
<evidence type="ECO:0000313" key="5">
    <source>
        <dbReference type="Proteomes" id="UP000216451"/>
    </source>
</evidence>
<evidence type="ECO:0000313" key="4">
    <source>
        <dbReference type="EMBL" id="OZG66918.1"/>
    </source>
</evidence>
<comment type="caution">
    <text evidence="4">The sequence shown here is derived from an EMBL/GenBank/DDBJ whole genome shotgun (WGS) entry which is preliminary data.</text>
</comment>
<keyword evidence="1" id="KW-0560">Oxidoreductase</keyword>
<dbReference type="SUPFAM" id="SSF52283">
    <property type="entry name" value="Formate/glycerate dehydrogenase catalytic domain-like"/>
    <property type="match status" value="1"/>
</dbReference>
<evidence type="ECO:0000259" key="3">
    <source>
        <dbReference type="Pfam" id="PF02826"/>
    </source>
</evidence>
<dbReference type="GeneID" id="98295656"/>
<dbReference type="PANTHER" id="PTHR43333:SF1">
    <property type="entry name" value="D-ISOMER SPECIFIC 2-HYDROXYACID DEHYDROGENASE NAD-BINDING DOMAIN-CONTAINING PROTEIN"/>
    <property type="match status" value="1"/>
</dbReference>
<proteinExistence type="predicted"/>
<dbReference type="GO" id="GO:0016491">
    <property type="term" value="F:oxidoreductase activity"/>
    <property type="evidence" value="ECO:0007669"/>
    <property type="project" value="UniProtKB-KW"/>
</dbReference>
<organism evidence="4 5">
    <name type="scientific">Bifidobacterium aquikefiri</name>
    <dbReference type="NCBI Taxonomy" id="1653207"/>
    <lineage>
        <taxon>Bacteria</taxon>
        <taxon>Bacillati</taxon>
        <taxon>Actinomycetota</taxon>
        <taxon>Actinomycetes</taxon>
        <taxon>Bifidobacteriales</taxon>
        <taxon>Bifidobacteriaceae</taxon>
        <taxon>Bifidobacterium</taxon>
    </lineage>
</organism>
<dbReference type="Proteomes" id="UP000216451">
    <property type="component" value="Unassembled WGS sequence"/>
</dbReference>
<dbReference type="CDD" id="cd05300">
    <property type="entry name" value="2-Hacid_dh_1"/>
    <property type="match status" value="1"/>
</dbReference>
<protein>
    <submittedName>
        <fullName evidence="4">2-hydroxyacid dehydrogenase</fullName>
    </submittedName>
</protein>
<sequence>MVEECIVNCLPLTDAEQQSFRSAVPEIHQEFVGDAKQRNDMVWLCHVPQELREKATVVIGNAPASEIKECKNLKWLQTFSAGVNSYTGEGILAKGAKLSGASGAYGQAVGEHMFAMMWTLLKNIHLYRDNQNKHLWQDEGPVSTPDEVKVLVLGTGDIGSHFAVLSKAVGCYTAGVRRNASQSAPGIDDMHGFEELESLLPQSDVIAMSLPSTPDTRHLINRHTLSLMKPNAIVLNVGRGDAIDSDALAAALHDKTIQAAGIDVTEPEPLPEDHPLWNEPNCLITPHVAGGSHLEATSRKVLSIVLENMKRYAAGEPLLNESK</sequence>
<evidence type="ECO:0000256" key="2">
    <source>
        <dbReference type="ARBA" id="ARBA00023027"/>
    </source>
</evidence>
<gene>
    <name evidence="4" type="ORF">BAQU_0990</name>
</gene>
<dbReference type="OrthoDB" id="4324715at2"/>
<dbReference type="PANTHER" id="PTHR43333">
    <property type="entry name" value="2-HACID_DH_C DOMAIN-CONTAINING PROTEIN"/>
    <property type="match status" value="1"/>
</dbReference>
<reference evidence="4 5" key="1">
    <citation type="journal article" date="2017" name="BMC Genomics">
        <title>Comparative genomic and phylogenomic analyses of the Bifidobacteriaceae family.</title>
        <authorList>
            <person name="Lugli G.A."/>
            <person name="Milani C."/>
            <person name="Turroni F."/>
            <person name="Duranti S."/>
            <person name="Mancabelli L."/>
            <person name="Mangifesta M."/>
            <person name="Ferrario C."/>
            <person name="Modesto M."/>
            <person name="Mattarelli P."/>
            <person name="Jiri K."/>
            <person name="van Sinderen D."/>
            <person name="Ventura M."/>
        </authorList>
    </citation>
    <scope>NUCLEOTIDE SEQUENCE [LARGE SCALE GENOMIC DNA]</scope>
    <source>
        <strain evidence="4 5">LMG 28769</strain>
    </source>
</reference>
<dbReference type="SUPFAM" id="SSF51735">
    <property type="entry name" value="NAD(P)-binding Rossmann-fold domains"/>
    <property type="match status" value="1"/>
</dbReference>
<dbReference type="GO" id="GO:0051287">
    <property type="term" value="F:NAD binding"/>
    <property type="evidence" value="ECO:0007669"/>
    <property type="project" value="InterPro"/>
</dbReference>
<keyword evidence="2" id="KW-0520">NAD</keyword>
<dbReference type="Gene3D" id="3.40.50.720">
    <property type="entry name" value="NAD(P)-binding Rossmann-like Domain"/>
    <property type="match status" value="2"/>
</dbReference>
<dbReference type="AlphaFoldDB" id="A0A261G667"/>
<dbReference type="InterPro" id="IPR036291">
    <property type="entry name" value="NAD(P)-bd_dom_sf"/>
</dbReference>
<dbReference type="RefSeq" id="WP_094693296.1">
    <property type="nucleotide sequence ID" value="NZ_JBDNSG010000001.1"/>
</dbReference>
<keyword evidence="5" id="KW-1185">Reference proteome</keyword>
<evidence type="ECO:0000256" key="1">
    <source>
        <dbReference type="ARBA" id="ARBA00023002"/>
    </source>
</evidence>
<dbReference type="Pfam" id="PF02826">
    <property type="entry name" value="2-Hacid_dh_C"/>
    <property type="match status" value="1"/>
</dbReference>
<dbReference type="InterPro" id="IPR006140">
    <property type="entry name" value="D-isomer_DH_NAD-bd"/>
</dbReference>
<name>A0A261G667_9BIFI</name>
<accession>A0A261G667</accession>
<dbReference type="EMBL" id="MWXA01000005">
    <property type="protein sequence ID" value="OZG66918.1"/>
    <property type="molecule type" value="Genomic_DNA"/>
</dbReference>